<evidence type="ECO:0000256" key="3">
    <source>
        <dbReference type="ARBA" id="ARBA00010566"/>
    </source>
</evidence>
<dbReference type="EMBL" id="LNYV01000037">
    <property type="protein sequence ID" value="KTD54410.1"/>
    <property type="molecule type" value="Genomic_DNA"/>
</dbReference>
<dbReference type="RefSeq" id="WP_027269818.1">
    <property type="nucleotide sequence ID" value="NZ_CAAAJE010000004.1"/>
</dbReference>
<dbReference type="UniPathway" id="UPA00223">
    <property type="reaction ID" value="UER00717"/>
</dbReference>
<feature type="active site" evidence="9">
    <location>
        <position position="257"/>
    </location>
</feature>
<comment type="similarity">
    <text evidence="3 8 10">Belongs to the citrate synthase family.</text>
</comment>
<evidence type="ECO:0000256" key="5">
    <source>
        <dbReference type="ARBA" id="ARBA00022679"/>
    </source>
</evidence>
<evidence type="ECO:0000256" key="10">
    <source>
        <dbReference type="RuleBase" id="RU003406"/>
    </source>
</evidence>
<organism evidence="12 13">
    <name type="scientific">Legionella sainthelensi</name>
    <dbReference type="NCBI Taxonomy" id="28087"/>
    <lineage>
        <taxon>Bacteria</taxon>
        <taxon>Pseudomonadati</taxon>
        <taxon>Pseudomonadota</taxon>
        <taxon>Gammaproteobacteria</taxon>
        <taxon>Legionellales</taxon>
        <taxon>Legionellaceae</taxon>
        <taxon>Legionella</taxon>
    </lineage>
</organism>
<evidence type="ECO:0000256" key="2">
    <source>
        <dbReference type="ARBA" id="ARBA00005026"/>
    </source>
</evidence>
<evidence type="ECO:0000256" key="8">
    <source>
        <dbReference type="PIRNR" id="PIRNR001369"/>
    </source>
</evidence>
<evidence type="ECO:0000313" key="12">
    <source>
        <dbReference type="EMBL" id="KTD54410.1"/>
    </source>
</evidence>
<dbReference type="GO" id="GO:0036440">
    <property type="term" value="F:citrate synthase activity"/>
    <property type="evidence" value="ECO:0007669"/>
    <property type="project" value="UniProtKB-EC"/>
</dbReference>
<dbReference type="InterPro" id="IPR019810">
    <property type="entry name" value="Citrate_synthase_AS"/>
</dbReference>
<proteinExistence type="inferred from homology"/>
<dbReference type="InterPro" id="IPR016142">
    <property type="entry name" value="Citrate_synth-like_lrg_a-sub"/>
</dbReference>
<comment type="catalytic activity">
    <reaction evidence="7">
        <text>oxaloacetate + acetyl-CoA + H2O = citrate + CoA + H(+)</text>
        <dbReference type="Rhea" id="RHEA:16845"/>
        <dbReference type="ChEBI" id="CHEBI:15377"/>
        <dbReference type="ChEBI" id="CHEBI:15378"/>
        <dbReference type="ChEBI" id="CHEBI:16452"/>
        <dbReference type="ChEBI" id="CHEBI:16947"/>
        <dbReference type="ChEBI" id="CHEBI:57287"/>
        <dbReference type="ChEBI" id="CHEBI:57288"/>
        <dbReference type="EC" id="2.3.3.16"/>
    </reaction>
</comment>
<dbReference type="NCBIfam" id="TIGR01800">
    <property type="entry name" value="cit_synth_II"/>
    <property type="match status" value="1"/>
</dbReference>
<dbReference type="eggNOG" id="COG0372">
    <property type="taxonomic scope" value="Bacteria"/>
</dbReference>
<dbReference type="STRING" id="28087.Lsai_3232"/>
<dbReference type="OrthoDB" id="9800864at2"/>
<feature type="active site" evidence="9">
    <location>
        <position position="308"/>
    </location>
</feature>
<gene>
    <name evidence="12" type="primary">prpC</name>
    <name evidence="12" type="ORF">Lsai_3232</name>
</gene>
<accession>A0A0W0YBT6</accession>
<comment type="catalytic activity">
    <reaction evidence="6">
        <text>propanoyl-CoA + oxaloacetate + H2O = (2S,3S)-2-methylcitrate + CoA + H(+)</text>
        <dbReference type="Rhea" id="RHEA:23780"/>
        <dbReference type="ChEBI" id="CHEBI:15377"/>
        <dbReference type="ChEBI" id="CHEBI:15378"/>
        <dbReference type="ChEBI" id="CHEBI:16452"/>
        <dbReference type="ChEBI" id="CHEBI:57287"/>
        <dbReference type="ChEBI" id="CHEBI:57392"/>
        <dbReference type="ChEBI" id="CHEBI:58853"/>
        <dbReference type="EC" id="2.3.3.5"/>
    </reaction>
</comment>
<dbReference type="InterPro" id="IPR024176">
    <property type="entry name" value="Citrate_synthase_bac-typ"/>
</dbReference>
<dbReference type="GO" id="GO:0019679">
    <property type="term" value="P:propionate metabolic process, methylcitrate cycle"/>
    <property type="evidence" value="ECO:0007669"/>
    <property type="project" value="TreeGrafter"/>
</dbReference>
<dbReference type="AlphaFoldDB" id="A0A0W0YBT6"/>
<evidence type="ECO:0000256" key="6">
    <source>
        <dbReference type="ARBA" id="ARBA00049052"/>
    </source>
</evidence>
<protein>
    <recommendedName>
        <fullName evidence="8">Citrate synthase</fullName>
    </recommendedName>
</protein>
<comment type="pathway">
    <text evidence="2">Organic acid metabolism; propanoate degradation.</text>
</comment>
<feature type="compositionally biased region" description="Polar residues" evidence="11">
    <location>
        <begin position="355"/>
        <end position="366"/>
    </location>
</feature>
<dbReference type="CDD" id="cd06108">
    <property type="entry name" value="Ec2MCS_like"/>
    <property type="match status" value="1"/>
</dbReference>
<evidence type="ECO:0000256" key="9">
    <source>
        <dbReference type="PIRSR" id="PIRSR001369-1"/>
    </source>
</evidence>
<dbReference type="Gene3D" id="1.10.580.10">
    <property type="entry name" value="Citrate Synthase, domain 1"/>
    <property type="match status" value="1"/>
</dbReference>
<dbReference type="GO" id="GO:0005975">
    <property type="term" value="P:carbohydrate metabolic process"/>
    <property type="evidence" value="ECO:0007669"/>
    <property type="project" value="TreeGrafter"/>
</dbReference>
<name>A0A0W0YBT6_9GAMM</name>
<dbReference type="PANTHER" id="PTHR11739:SF25">
    <property type="entry name" value="CITRATE SYNTHASE-RELATED PROTEIN DDB_G0287281"/>
    <property type="match status" value="1"/>
</dbReference>
<evidence type="ECO:0000313" key="13">
    <source>
        <dbReference type="Proteomes" id="UP000054621"/>
    </source>
</evidence>
<dbReference type="FunFam" id="1.10.230.10:FF:000003">
    <property type="entry name" value="Citrate synthase"/>
    <property type="match status" value="1"/>
</dbReference>
<keyword evidence="4" id="KW-0816">Tricarboxylic acid cycle</keyword>
<dbReference type="SUPFAM" id="SSF48256">
    <property type="entry name" value="Citrate synthase"/>
    <property type="match status" value="1"/>
</dbReference>
<dbReference type="PANTHER" id="PTHR11739">
    <property type="entry name" value="CITRATE SYNTHASE"/>
    <property type="match status" value="1"/>
</dbReference>
<dbReference type="GO" id="GO:0005737">
    <property type="term" value="C:cytoplasm"/>
    <property type="evidence" value="ECO:0007669"/>
    <property type="project" value="InterPro"/>
</dbReference>
<dbReference type="GO" id="GO:0050440">
    <property type="term" value="F:2-methylcitrate synthase activity"/>
    <property type="evidence" value="ECO:0007669"/>
    <property type="project" value="UniProtKB-EC"/>
</dbReference>
<keyword evidence="5 8" id="KW-0808">Transferase</keyword>
<dbReference type="InterPro" id="IPR002020">
    <property type="entry name" value="Citrate_synthase"/>
</dbReference>
<sequence length="373" mass="41897">MSVKSGGLAGVVAGQSAICTVGLAGKGLNYRGYSIDDLAEYATFEEVAYLLLYGKLPTQNELTEYTARLVSLRALPENLKKVLKLIPKNTHPMDVLRTGCSFLGNIEPEEQFSQEHQIADRLLAVFPGMMCYWYAWHFQDKEISGLSEEQTTGAHFLTLLHGKKPSKIEAQMMNVSLILYAEHEFNASTFAARVTAATLADFYSAITSAIGTLRGPLHGGANEAAMALIERFKSPDEAETELKKMLLNKALIMGFGHRVYTTSDPRSDIIKKWSFRLGEEKNNLQLYYISEKIEEVMWNEKKLFPNLDFYSASAYHYCGIPTFLFTPIFVMSRITGWAAHVFEQRANNKLIRPTSEYTGPEPQQFTPIEKRGS</sequence>
<dbReference type="Gene3D" id="1.10.230.10">
    <property type="entry name" value="Cytochrome P450-Terp, domain 2"/>
    <property type="match status" value="1"/>
</dbReference>
<dbReference type="GO" id="GO:0006099">
    <property type="term" value="P:tricarboxylic acid cycle"/>
    <property type="evidence" value="ECO:0007669"/>
    <property type="project" value="UniProtKB-UniPathway"/>
</dbReference>
<reference evidence="12 13" key="1">
    <citation type="submission" date="2015-11" db="EMBL/GenBank/DDBJ databases">
        <title>Genomic analysis of 38 Legionella species identifies large and diverse effector repertoires.</title>
        <authorList>
            <person name="Burstein D."/>
            <person name="Amaro F."/>
            <person name="Zusman T."/>
            <person name="Lifshitz Z."/>
            <person name="Cohen O."/>
            <person name="Gilbert J.A."/>
            <person name="Pupko T."/>
            <person name="Shuman H.A."/>
            <person name="Segal G."/>
        </authorList>
    </citation>
    <scope>NUCLEOTIDE SEQUENCE [LARGE SCALE GENOMIC DNA]</scope>
    <source>
        <strain evidence="12 13">Mt.St.Helens-4</strain>
    </source>
</reference>
<feature type="region of interest" description="Disordered" evidence="11">
    <location>
        <begin position="354"/>
        <end position="373"/>
    </location>
</feature>
<dbReference type="PIRSF" id="PIRSF001369">
    <property type="entry name" value="Citrate_synth"/>
    <property type="match status" value="1"/>
</dbReference>
<comment type="caution">
    <text evidence="12">The sequence shown here is derived from an EMBL/GenBank/DDBJ whole genome shotgun (WGS) entry which is preliminary data.</text>
</comment>
<dbReference type="Pfam" id="PF00285">
    <property type="entry name" value="Citrate_synt"/>
    <property type="match status" value="1"/>
</dbReference>
<evidence type="ECO:0000256" key="11">
    <source>
        <dbReference type="SAM" id="MobiDB-lite"/>
    </source>
</evidence>
<dbReference type="PATRIC" id="fig|28087.4.peg.3471"/>
<keyword evidence="12" id="KW-0012">Acyltransferase</keyword>
<dbReference type="PROSITE" id="PS00480">
    <property type="entry name" value="CITRATE_SYNTHASE"/>
    <property type="match status" value="1"/>
</dbReference>
<dbReference type="Proteomes" id="UP000054621">
    <property type="component" value="Unassembled WGS sequence"/>
</dbReference>
<dbReference type="InterPro" id="IPR036969">
    <property type="entry name" value="Citrate_synthase_sf"/>
</dbReference>
<evidence type="ECO:0000256" key="7">
    <source>
        <dbReference type="ARBA" id="ARBA00049288"/>
    </source>
</evidence>
<evidence type="ECO:0000256" key="4">
    <source>
        <dbReference type="ARBA" id="ARBA00022532"/>
    </source>
</evidence>
<comment type="pathway">
    <text evidence="1">Carbohydrate metabolism; tricarboxylic acid cycle; isocitrate from oxaloacetate: step 1/2.</text>
</comment>
<dbReference type="InterPro" id="IPR016143">
    <property type="entry name" value="Citrate_synth-like_sm_a-sub"/>
</dbReference>
<dbReference type="PRINTS" id="PR00143">
    <property type="entry name" value="CITRTSNTHASE"/>
</dbReference>
<evidence type="ECO:0000256" key="1">
    <source>
        <dbReference type="ARBA" id="ARBA00004751"/>
    </source>
</evidence>
<dbReference type="NCBIfam" id="NF009006">
    <property type="entry name" value="PRK12351.1"/>
    <property type="match status" value="1"/>
</dbReference>
<dbReference type="InterPro" id="IPR011278">
    <property type="entry name" value="2-MeCitrate/Citrate_synth_II"/>
</dbReference>